<organism evidence="2 3">
    <name type="scientific">Maridesulfovibrio ferrireducens</name>
    <dbReference type="NCBI Taxonomy" id="246191"/>
    <lineage>
        <taxon>Bacteria</taxon>
        <taxon>Pseudomonadati</taxon>
        <taxon>Thermodesulfobacteriota</taxon>
        <taxon>Desulfovibrionia</taxon>
        <taxon>Desulfovibrionales</taxon>
        <taxon>Desulfovibrionaceae</taxon>
        <taxon>Maridesulfovibrio</taxon>
    </lineage>
</organism>
<gene>
    <name evidence="2" type="ORF">SAMN05660337_1172</name>
</gene>
<dbReference type="PANTHER" id="PTHR30383:SF24">
    <property type="entry name" value="THIOESTERASE 1_PROTEASE 1_LYSOPHOSPHOLIPASE L1"/>
    <property type="match status" value="1"/>
</dbReference>
<sequence length="187" mass="20658">MARITLAAFGDSLTEGYGLPAYSSFPAQLERKLLEEGCNLEISNYGISGDTSADGLSRLVDVIESKPDAAYIEFGANDCFQLADPEQVKINIVAMVEAFQEARIPVILLGFKPMNFTPQSYALAFNSIFSDIAQKYNIPLYANLMKGIGENPEYYQTDGIHPNNEGVAIMTENIFPLFKSFYEELIA</sequence>
<evidence type="ECO:0000313" key="2">
    <source>
        <dbReference type="EMBL" id="SDK77035.1"/>
    </source>
</evidence>
<name>A0A1G9ELY9_9BACT</name>
<keyword evidence="3" id="KW-1185">Reference proteome</keyword>
<dbReference type="CDD" id="cd01822">
    <property type="entry name" value="Lysophospholipase_L1_like"/>
    <property type="match status" value="1"/>
</dbReference>
<dbReference type="InterPro" id="IPR051532">
    <property type="entry name" value="Ester_Hydrolysis_Enzymes"/>
</dbReference>
<dbReference type="Gene3D" id="3.40.50.1110">
    <property type="entry name" value="SGNH hydrolase"/>
    <property type="match status" value="1"/>
</dbReference>
<dbReference type="RefSeq" id="WP_092159218.1">
    <property type="nucleotide sequence ID" value="NZ_FNGA01000002.1"/>
</dbReference>
<accession>A0A1G9ELY9</accession>
<dbReference type="PANTHER" id="PTHR30383">
    <property type="entry name" value="THIOESTERASE 1/PROTEASE 1/LYSOPHOSPHOLIPASE L1"/>
    <property type="match status" value="1"/>
</dbReference>
<dbReference type="EMBL" id="FNGA01000002">
    <property type="protein sequence ID" value="SDK77035.1"/>
    <property type="molecule type" value="Genomic_DNA"/>
</dbReference>
<dbReference type="Pfam" id="PF13472">
    <property type="entry name" value="Lipase_GDSL_2"/>
    <property type="match status" value="1"/>
</dbReference>
<evidence type="ECO:0000313" key="3">
    <source>
        <dbReference type="Proteomes" id="UP000199053"/>
    </source>
</evidence>
<proteinExistence type="predicted"/>
<protein>
    <submittedName>
        <fullName evidence="2">Acyl-CoA thioesterase-1</fullName>
    </submittedName>
</protein>
<dbReference type="SUPFAM" id="SSF52266">
    <property type="entry name" value="SGNH hydrolase"/>
    <property type="match status" value="1"/>
</dbReference>
<reference evidence="3" key="1">
    <citation type="submission" date="2016-10" db="EMBL/GenBank/DDBJ databases">
        <authorList>
            <person name="Varghese N."/>
            <person name="Submissions S."/>
        </authorList>
    </citation>
    <scope>NUCLEOTIDE SEQUENCE [LARGE SCALE GENOMIC DNA]</scope>
    <source>
        <strain evidence="3">DSM 16995</strain>
    </source>
</reference>
<dbReference type="AlphaFoldDB" id="A0A1G9ELY9"/>
<dbReference type="GO" id="GO:0004622">
    <property type="term" value="F:phosphatidylcholine lysophospholipase activity"/>
    <property type="evidence" value="ECO:0007669"/>
    <property type="project" value="TreeGrafter"/>
</dbReference>
<dbReference type="InterPro" id="IPR036514">
    <property type="entry name" value="SGNH_hydro_sf"/>
</dbReference>
<dbReference type="InterPro" id="IPR013830">
    <property type="entry name" value="SGNH_hydro"/>
</dbReference>
<evidence type="ECO:0000259" key="1">
    <source>
        <dbReference type="Pfam" id="PF13472"/>
    </source>
</evidence>
<dbReference type="STRING" id="246191.SAMN05660337_1172"/>
<feature type="domain" description="SGNH hydrolase-type esterase" evidence="1">
    <location>
        <begin position="8"/>
        <end position="168"/>
    </location>
</feature>
<dbReference type="OrthoDB" id="9786188at2"/>
<dbReference type="Proteomes" id="UP000199053">
    <property type="component" value="Unassembled WGS sequence"/>
</dbReference>